<dbReference type="InterPro" id="IPR020550">
    <property type="entry name" value="Inositol_monophosphatase_CS"/>
</dbReference>
<sequence length="241" mass="26791">MGYFGCDLKVWIKNGHSPVSEVDLAVDSFLKEKLLEARPNYDWISEEMDNERKQQSCGRYFLVDPIDGTRGFLSGHTDWCISVAIIENGRPVVSVVQCPAKGDVYAAIAGGGAKLNGVRLPLLESRIDQQYRVSIDQSIIHRLPFDFCSKVRFLDNISSLAYRIILAAKGEVDAVLVRPNCHDWDIAAADLIIEECGGHLVSFDAPFISYGGEVYQYGFLAAGENNCRQNMIDVVRQAKLV</sequence>
<name>A0A0M5KSJ5_9HYPH</name>
<dbReference type="EMBL" id="CP010401">
    <property type="protein sequence ID" value="ALE03466.1"/>
    <property type="molecule type" value="Genomic_DNA"/>
</dbReference>
<dbReference type="GO" id="GO:0006020">
    <property type="term" value="P:inositol metabolic process"/>
    <property type="evidence" value="ECO:0007669"/>
    <property type="project" value="TreeGrafter"/>
</dbReference>
<evidence type="ECO:0000256" key="4">
    <source>
        <dbReference type="ARBA" id="ARBA00022842"/>
    </source>
</evidence>
<gene>
    <name evidence="6" type="ORF">PU02_0652</name>
</gene>
<evidence type="ECO:0000256" key="3">
    <source>
        <dbReference type="ARBA" id="ARBA00022801"/>
    </source>
</evidence>
<dbReference type="GO" id="GO:0008934">
    <property type="term" value="F:inositol monophosphate 1-phosphatase activity"/>
    <property type="evidence" value="ECO:0007669"/>
    <property type="project" value="TreeGrafter"/>
</dbReference>
<comment type="cofactor">
    <cofactor evidence="5">
        <name>Mg(2+)</name>
        <dbReference type="ChEBI" id="CHEBI:18420"/>
    </cofactor>
</comment>
<dbReference type="AlphaFoldDB" id="A0A0M5KSJ5"/>
<dbReference type="InterPro" id="IPR020583">
    <property type="entry name" value="Inositol_monoP_metal-BS"/>
</dbReference>
<keyword evidence="7" id="KW-1185">Reference proteome</keyword>
<proteinExistence type="inferred from homology"/>
<evidence type="ECO:0000313" key="6">
    <source>
        <dbReference type="EMBL" id="ALE03466.1"/>
    </source>
</evidence>
<keyword evidence="4 5" id="KW-0460">Magnesium</keyword>
<dbReference type="GO" id="GO:0046854">
    <property type="term" value="P:phosphatidylinositol phosphate biosynthetic process"/>
    <property type="evidence" value="ECO:0007669"/>
    <property type="project" value="InterPro"/>
</dbReference>
<evidence type="ECO:0000256" key="1">
    <source>
        <dbReference type="ARBA" id="ARBA00009759"/>
    </source>
</evidence>
<evidence type="ECO:0000256" key="5">
    <source>
        <dbReference type="PIRSR" id="PIRSR600760-2"/>
    </source>
</evidence>
<protein>
    <submittedName>
        <fullName evidence="6">Inositol monophosphatase family protein</fullName>
    </submittedName>
</protein>
<keyword evidence="2 5" id="KW-0479">Metal-binding</keyword>
<feature type="binding site" evidence="5">
    <location>
        <position position="46"/>
    </location>
    <ligand>
        <name>Mg(2+)</name>
        <dbReference type="ChEBI" id="CHEBI:18420"/>
        <label>1</label>
        <note>catalytic</note>
    </ligand>
</feature>
<feature type="binding site" evidence="5">
    <location>
        <position position="67"/>
    </location>
    <ligand>
        <name>Mg(2+)</name>
        <dbReference type="ChEBI" id="CHEBI:18420"/>
        <label>1</label>
        <note>catalytic</note>
    </ligand>
</feature>
<dbReference type="STRING" id="1318743.PU02_0652"/>
<accession>A0A0M5KSJ5</accession>
<comment type="similarity">
    <text evidence="1">Belongs to the inositol monophosphatase superfamily.</text>
</comment>
<feature type="binding site" evidence="5">
    <location>
        <position position="64"/>
    </location>
    <ligand>
        <name>Mg(2+)</name>
        <dbReference type="ChEBI" id="CHEBI:18420"/>
        <label>1</label>
        <note>catalytic</note>
    </ligand>
</feature>
<feature type="binding site" evidence="5">
    <location>
        <position position="66"/>
    </location>
    <ligand>
        <name>Mg(2+)</name>
        <dbReference type="ChEBI" id="CHEBI:18420"/>
        <label>1</label>
        <note>catalytic</note>
    </ligand>
</feature>
<dbReference type="KEGG" id="banc:PU02_0652"/>
<feature type="binding site" evidence="5">
    <location>
        <position position="185"/>
    </location>
    <ligand>
        <name>Mg(2+)</name>
        <dbReference type="ChEBI" id="CHEBI:18420"/>
        <label>1</label>
        <note>catalytic</note>
    </ligand>
</feature>
<dbReference type="Pfam" id="PF00459">
    <property type="entry name" value="Inositol_P"/>
    <property type="match status" value="1"/>
</dbReference>
<organism evidence="6 7">
    <name type="scientific">Bartonella ancashensis</name>
    <dbReference type="NCBI Taxonomy" id="1318743"/>
    <lineage>
        <taxon>Bacteria</taxon>
        <taxon>Pseudomonadati</taxon>
        <taxon>Pseudomonadota</taxon>
        <taxon>Alphaproteobacteria</taxon>
        <taxon>Hyphomicrobiales</taxon>
        <taxon>Bartonellaceae</taxon>
        <taxon>Bartonella</taxon>
    </lineage>
</organism>
<keyword evidence="3" id="KW-0378">Hydrolase</keyword>
<dbReference type="Gene3D" id="3.30.540.10">
    <property type="entry name" value="Fructose-1,6-Bisphosphatase, subunit A, domain 1"/>
    <property type="match status" value="1"/>
</dbReference>
<dbReference type="Gene3D" id="3.40.190.80">
    <property type="match status" value="1"/>
</dbReference>
<dbReference type="GO" id="GO:0046872">
    <property type="term" value="F:metal ion binding"/>
    <property type="evidence" value="ECO:0007669"/>
    <property type="project" value="UniProtKB-KW"/>
</dbReference>
<evidence type="ECO:0000256" key="2">
    <source>
        <dbReference type="ARBA" id="ARBA00022723"/>
    </source>
</evidence>
<dbReference type="Proteomes" id="UP000057213">
    <property type="component" value="Chromosome"/>
</dbReference>
<dbReference type="PROSITE" id="PS00629">
    <property type="entry name" value="IMP_1"/>
    <property type="match status" value="1"/>
</dbReference>
<reference evidence="6 7" key="1">
    <citation type="journal article" date="2015" name="Genome Announc.">
        <title>Complete Genome Sequence of Bartonella ancashensis Strain 20.00, Isolated from the Blood of a Patient with Verruga Peruana.</title>
        <authorList>
            <person name="Hang J."/>
            <person name="Mullins K.E."/>
            <person name="Clifford R.J."/>
            <person name="Onmus-Leone F."/>
            <person name="Yang Y."/>
            <person name="Jiang J."/>
            <person name="Leguia M."/>
            <person name="Kasper M.R."/>
            <person name="Maguina C."/>
            <person name="Lesho E.P."/>
            <person name="Jarman R.G."/>
            <person name="Richards A.L."/>
            <person name="Blazes D."/>
        </authorList>
    </citation>
    <scope>NUCLEOTIDE SEQUENCE [LARGE SCALE GENOMIC DNA]</scope>
    <source>
        <strain evidence="6 7">20.00</strain>
    </source>
</reference>
<dbReference type="PATRIC" id="fig|1318743.3.peg.665"/>
<dbReference type="PROSITE" id="PS00630">
    <property type="entry name" value="IMP_2"/>
    <property type="match status" value="1"/>
</dbReference>
<dbReference type="GO" id="GO:0007165">
    <property type="term" value="P:signal transduction"/>
    <property type="evidence" value="ECO:0007669"/>
    <property type="project" value="TreeGrafter"/>
</dbReference>
<dbReference type="InterPro" id="IPR000760">
    <property type="entry name" value="Inositol_monophosphatase-like"/>
</dbReference>
<dbReference type="SUPFAM" id="SSF56655">
    <property type="entry name" value="Carbohydrate phosphatase"/>
    <property type="match status" value="1"/>
</dbReference>
<dbReference type="CDD" id="cd01638">
    <property type="entry name" value="CysQ"/>
    <property type="match status" value="1"/>
</dbReference>
<evidence type="ECO:0000313" key="7">
    <source>
        <dbReference type="Proteomes" id="UP000057213"/>
    </source>
</evidence>
<dbReference type="PANTHER" id="PTHR20854:SF4">
    <property type="entry name" value="INOSITOL-1-MONOPHOSPHATASE-RELATED"/>
    <property type="match status" value="1"/>
</dbReference>
<dbReference type="PANTHER" id="PTHR20854">
    <property type="entry name" value="INOSITOL MONOPHOSPHATASE"/>
    <property type="match status" value="1"/>
</dbReference>
<dbReference type="PRINTS" id="PR00377">
    <property type="entry name" value="IMPHPHTASES"/>
</dbReference>